<dbReference type="Gene3D" id="1.10.287.70">
    <property type="match status" value="1"/>
</dbReference>
<evidence type="ECO:0000256" key="3">
    <source>
        <dbReference type="ARBA" id="ARBA00022538"/>
    </source>
</evidence>
<dbReference type="GO" id="GO:0005886">
    <property type="term" value="C:plasma membrane"/>
    <property type="evidence" value="ECO:0007669"/>
    <property type="project" value="TreeGrafter"/>
</dbReference>
<feature type="compositionally biased region" description="Polar residues" evidence="12">
    <location>
        <begin position="1731"/>
        <end position="1755"/>
    </location>
</feature>
<feature type="compositionally biased region" description="Basic and acidic residues" evidence="12">
    <location>
        <begin position="1712"/>
        <end position="1729"/>
    </location>
</feature>
<evidence type="ECO:0000259" key="14">
    <source>
        <dbReference type="PROSITE" id="PS50405"/>
    </source>
</evidence>
<feature type="region of interest" description="Disordered" evidence="12">
    <location>
        <begin position="1243"/>
        <end position="1315"/>
    </location>
</feature>
<evidence type="ECO:0000256" key="12">
    <source>
        <dbReference type="SAM" id="MobiDB-lite"/>
    </source>
</evidence>
<gene>
    <name evidence="15" type="ORF">TrST_g6781</name>
</gene>
<feature type="compositionally biased region" description="Low complexity" evidence="12">
    <location>
        <begin position="728"/>
        <end position="745"/>
    </location>
</feature>
<dbReference type="GO" id="GO:0005242">
    <property type="term" value="F:inward rectifier potassium channel activity"/>
    <property type="evidence" value="ECO:0007669"/>
    <property type="project" value="InterPro"/>
</dbReference>
<dbReference type="PROSITE" id="PS50405">
    <property type="entry name" value="GST_CTER"/>
    <property type="match status" value="2"/>
</dbReference>
<evidence type="ECO:0000256" key="13">
    <source>
        <dbReference type="SAM" id="Phobius"/>
    </source>
</evidence>
<proteinExistence type="inferred from homology"/>
<dbReference type="SUPFAM" id="SSF47769">
    <property type="entry name" value="SAM/Pointed domain"/>
    <property type="match status" value="1"/>
</dbReference>
<dbReference type="InterPro" id="IPR041647">
    <property type="entry name" value="IRK_C"/>
</dbReference>
<dbReference type="Gene3D" id="1.10.150.50">
    <property type="entry name" value="Transcription Factor, Ets-1"/>
    <property type="match status" value="2"/>
</dbReference>
<dbReference type="InterPro" id="IPR014756">
    <property type="entry name" value="Ig_E-set"/>
</dbReference>
<keyword evidence="2 11" id="KW-0813">Transport</keyword>
<evidence type="ECO:0000313" key="16">
    <source>
        <dbReference type="Proteomes" id="UP001165085"/>
    </source>
</evidence>
<dbReference type="InterPro" id="IPR036282">
    <property type="entry name" value="Glutathione-S-Trfase_C_sf"/>
</dbReference>
<dbReference type="InterPro" id="IPR013761">
    <property type="entry name" value="SAM/pointed_sf"/>
</dbReference>
<keyword evidence="9 13" id="KW-0472">Membrane</keyword>
<evidence type="ECO:0000256" key="2">
    <source>
        <dbReference type="ARBA" id="ARBA00022448"/>
    </source>
</evidence>
<dbReference type="CDD" id="cd00299">
    <property type="entry name" value="GST_C_family"/>
    <property type="match status" value="1"/>
</dbReference>
<organism evidence="15 16">
    <name type="scientific">Triparma strigata</name>
    <dbReference type="NCBI Taxonomy" id="1606541"/>
    <lineage>
        <taxon>Eukaryota</taxon>
        <taxon>Sar</taxon>
        <taxon>Stramenopiles</taxon>
        <taxon>Ochrophyta</taxon>
        <taxon>Bolidophyceae</taxon>
        <taxon>Parmales</taxon>
        <taxon>Triparmaceae</taxon>
        <taxon>Triparma</taxon>
    </lineage>
</organism>
<dbReference type="Gene3D" id="2.60.40.1400">
    <property type="entry name" value="G protein-activated inward rectifier potassium channel 1"/>
    <property type="match status" value="1"/>
</dbReference>
<dbReference type="PANTHER" id="PTHR11767">
    <property type="entry name" value="INWARD RECTIFIER POTASSIUM CHANNEL"/>
    <property type="match status" value="1"/>
</dbReference>
<dbReference type="InterPro" id="IPR016449">
    <property type="entry name" value="K_chnl_inward-rec_Kir"/>
</dbReference>
<dbReference type="EMBL" id="BRXY01000446">
    <property type="protein sequence ID" value="GMH95575.1"/>
    <property type="molecule type" value="Genomic_DNA"/>
</dbReference>
<keyword evidence="3 11" id="KW-0633">Potassium transport</keyword>
<keyword evidence="16" id="KW-1185">Reference proteome</keyword>
<dbReference type="SUPFAM" id="SSF47616">
    <property type="entry name" value="GST C-terminal domain-like"/>
    <property type="match status" value="3"/>
</dbReference>
<feature type="domain" description="GST C-terminal" evidence="14">
    <location>
        <begin position="1059"/>
        <end position="1198"/>
    </location>
</feature>
<dbReference type="Proteomes" id="UP001165085">
    <property type="component" value="Unassembled WGS sequence"/>
</dbReference>
<dbReference type="InterPro" id="IPR010987">
    <property type="entry name" value="Glutathione-S-Trfase_C-like"/>
</dbReference>
<feature type="transmembrane region" description="Helical" evidence="13">
    <location>
        <begin position="1496"/>
        <end position="1514"/>
    </location>
</feature>
<evidence type="ECO:0000256" key="1">
    <source>
        <dbReference type="ARBA" id="ARBA00004141"/>
    </source>
</evidence>
<dbReference type="InterPro" id="IPR004046">
    <property type="entry name" value="GST_C"/>
</dbReference>
<feature type="compositionally biased region" description="Acidic residues" evidence="12">
    <location>
        <begin position="1350"/>
        <end position="1363"/>
    </location>
</feature>
<evidence type="ECO:0000313" key="15">
    <source>
        <dbReference type="EMBL" id="GMH95575.1"/>
    </source>
</evidence>
<comment type="similarity">
    <text evidence="11">Belongs to the inward rectifier-type potassium channel (TC 1.A.2.1) family.</text>
</comment>
<feature type="compositionally biased region" description="Basic and acidic residues" evidence="12">
    <location>
        <begin position="1255"/>
        <end position="1272"/>
    </location>
</feature>
<dbReference type="Pfam" id="PF17655">
    <property type="entry name" value="IRK_C"/>
    <property type="match status" value="1"/>
</dbReference>
<feature type="domain" description="GST C-terminal" evidence="14">
    <location>
        <begin position="156"/>
        <end position="280"/>
    </location>
</feature>
<evidence type="ECO:0000256" key="6">
    <source>
        <dbReference type="ARBA" id="ARBA00022958"/>
    </source>
</evidence>
<evidence type="ECO:0000256" key="5">
    <source>
        <dbReference type="ARBA" id="ARBA00022882"/>
    </source>
</evidence>
<keyword evidence="6 11" id="KW-0630">Potassium</keyword>
<dbReference type="Gene3D" id="1.20.1050.10">
    <property type="match status" value="3"/>
</dbReference>
<feature type="compositionally biased region" description="Acidic residues" evidence="12">
    <location>
        <begin position="1243"/>
        <end position="1254"/>
    </location>
</feature>
<comment type="subcellular location">
    <subcellularLocation>
        <location evidence="1 11">Membrane</location>
        <topology evidence="1 11">Multi-pass membrane protein</topology>
    </subcellularLocation>
</comment>
<keyword evidence="5 11" id="KW-0851">Voltage-gated channel</keyword>
<feature type="compositionally biased region" description="Polar residues" evidence="12">
    <location>
        <begin position="1286"/>
        <end position="1301"/>
    </location>
</feature>
<feature type="region of interest" description="Disordered" evidence="12">
    <location>
        <begin position="1346"/>
        <end position="1399"/>
    </location>
</feature>
<dbReference type="GO" id="GO:0034702">
    <property type="term" value="C:monoatomic ion channel complex"/>
    <property type="evidence" value="ECO:0007669"/>
    <property type="project" value="UniProtKB-KW"/>
</dbReference>
<evidence type="ECO:0000256" key="8">
    <source>
        <dbReference type="ARBA" id="ARBA00023065"/>
    </source>
</evidence>
<dbReference type="Gene3D" id="3.40.30.10">
    <property type="entry name" value="Glutaredoxin"/>
    <property type="match status" value="2"/>
</dbReference>
<evidence type="ECO:0000256" key="10">
    <source>
        <dbReference type="ARBA" id="ARBA00023303"/>
    </source>
</evidence>
<protein>
    <recommendedName>
        <fullName evidence="14">GST C-terminal domain-containing protein</fullName>
    </recommendedName>
</protein>
<dbReference type="Pfam" id="PF00043">
    <property type="entry name" value="GST_C"/>
    <property type="match status" value="1"/>
</dbReference>
<feature type="transmembrane region" description="Helical" evidence="13">
    <location>
        <begin position="1428"/>
        <end position="1447"/>
    </location>
</feature>
<keyword evidence="10 11" id="KW-0407">Ion channel</keyword>
<feature type="transmembrane region" description="Helical" evidence="13">
    <location>
        <begin position="993"/>
        <end position="1011"/>
    </location>
</feature>
<sequence length="2069" mass="231244">MDSISFDPPLPPAEQARWEHMKDVIVHLATLNTSADGKTSPFIVLFMGAVPRGSITPVANGSPPSSGHYDNDPDLLPLCGMTTRTSLIFSAAGVPTYLFKIDYDDKPAWYTTMAGNDEWNNKGQFPGSYMSTPASSSFVTDSDVIIQKFKELPEWAPYYESINIAPEGVDDSVLQSNPFFALIPHMKGEEGVVEKVNETTFAPLNKFFADNEGAKFLGGDKLSIHDCNLAYFICMANMVGLFFDGESGVKKEHTALTAYLERFMATQALRVSSNYIYVPPSLNCGKLIATLTKYGMVEREPQLTPNDLPLTCLFEHFKMNTPIDHVALAKTLSGRAEKGFTLKSEMEDNGLGKYYEGLSSNGITSFEDAKSLEDEDLKDSEIGMNNIQIKRFKRMLANLPGDPIEFPTFSPELDEAEAARFALVTDLIKSTKKKEYIIIFVGSTTPYSSDQSSTRNFSQGDRPSDWYDNDPGLQPVCSFSNLVALTAQAVGIPLILFKISYDDKPKWFTSMSGEELWNNKGSFPCVYLKTEEKGARWISDSDVIVNIFETEFQDRIEALNPTPSTLCPENIYKENVFFKSFPYIQGKDADDPFRAMCEEQYFKPLNDYLTATNHDFLDGSRMGLKDAKFAFFACMVNMLGVYFEGKSMIASQHQKVYQYLSRVMNSGPLSAANGWELVLPSTIMEKFLGALAKYGMEPRESAMSFESLPQDATHVYYEDVRGREATKVASSKIASSPAPTPSASKMDATEPTSLKAQLDAIGLSKYYSKLEANGITTEEQARTLDDDDLKDPEIDMNNLQVKRFKKMLQGLITPITTVIKENVPITVQVGASAGVGEGRIVRKLAKAEKRKKKYEQTPKSTIPPAAINQHSRSLPAKEKSAVPNLPSVFNVPLPHPREYIDFYKDYEDLPKTKLPPGRPMNIKFKVELESKSLASFQEVCGLISHLDGLTSDGSAPYIILFIGGLPRKKYPTYNSHTLHPPSPNVFQYENDPALLPICAFTALSALLYTIANYNVYYYTIDYDDKPSWYTNIDGQEKWNNKGTFPGAYVGGEWLMESETIMKYLEDNEKEKWKELDIAPASLKKEVYEENMLYKVLPHIVKTGHCCRDEVNEAFYKPLDDWLRNNKGAKFLGGDSIKLPDIKLAYMATMVNMIGLFWDGESLCRQEYTEVFAYMDRFMSTEALSKVSRFYFTEPSTNLKKLIGSLEKMGMDLRERRLNPQDVPLDAGSRYYLFRDGVKREFEEVESEEEEEEEEEVKKEVVQEESVKREFKPAPEGPAVAVRIDSPRQQQQQGTEELSSALLQAPMTPEERQARASKNLKDMRVRLSALSAFKGALAQMTRRGAKIDLRDADDDEGGDDDDGSDSTPDSTNTASSSNSNSWFRSKKKKPSLTPTVDKSSLKSRTARSSKVNWSKNWYWMLLDSTWRELSMVVIFIYVTIALLFAGFTMPFFSEIGGTEDTELEEFEVGFVFIMTNLLSIGLGTFEPSGRATQIITVMTYFLGLIINVLMFSIVVTKFQRPQAEIVFSERSLFTSRDQIPFFVFRLGNLRGNLLYYPKVVITLQTPIKTKEGEIMMKMQNVPIQTVPSTVSGSITFAHMIGEHSPLKFITSKSKFDSLGDGDLIFSVAFSAFDSTFHSDIVSSKKYFVKDLMFGKRFGDIMETKAGVNFVNWEKFNTYIDVDAKEAYRGLAVMVKRQAATAAANAFQTSGQERNAKSEMRRKSVAVKEKVVTASNGNQASPEMHSTSTINLKTAQDQDIGKDEREEEGEESSEDEMGGGLRLAPNNIEDLADSGRGVILFPVVGMTETGESLPVCTQTLSLALAFSCCKKRIKNYGLSIDHMPPWQKTVACSQLFTQDSSLKKLVSEAGGCMGKGVECEGWAEAFGKPLICKDGIYYRGIESCMEICRNMKTREFTNLLADSPHIDWLSRTYGAINSALLTFTKKGTKAEMQAGKEALSKVLKDLDGHLERYGNGGTNFLTGKDWHLIDCLLAPLLHRASCSLSYFEGAPLPGSSLNAYLTMICSSERWTKATATMDAAEASAVYMESLRIALGKNVRPKKRRQSANICI</sequence>
<dbReference type="CDD" id="cd09487">
    <property type="entry name" value="SAM_superfamily"/>
    <property type="match status" value="1"/>
</dbReference>
<feature type="region of interest" description="Disordered" evidence="12">
    <location>
        <begin position="1703"/>
        <end position="1785"/>
    </location>
</feature>
<dbReference type="SUPFAM" id="SSF81324">
    <property type="entry name" value="Voltage-gated potassium channels"/>
    <property type="match status" value="1"/>
</dbReference>
<comment type="caution">
    <text evidence="15">The sequence shown here is derived from an EMBL/GenBank/DDBJ whole genome shotgun (WGS) entry which is preliminary data.</text>
</comment>
<evidence type="ECO:0000256" key="11">
    <source>
        <dbReference type="RuleBase" id="RU003822"/>
    </source>
</evidence>
<reference evidence="16" key="1">
    <citation type="journal article" date="2023" name="Commun. Biol.">
        <title>Genome analysis of Parmales, the sister group of diatoms, reveals the evolutionary specialization of diatoms from phago-mixotrophs to photoautotrophs.</title>
        <authorList>
            <person name="Ban H."/>
            <person name="Sato S."/>
            <person name="Yoshikawa S."/>
            <person name="Yamada K."/>
            <person name="Nakamura Y."/>
            <person name="Ichinomiya M."/>
            <person name="Sato N."/>
            <person name="Blanc-Mathieu R."/>
            <person name="Endo H."/>
            <person name="Kuwata A."/>
            <person name="Ogata H."/>
        </authorList>
    </citation>
    <scope>NUCLEOTIDE SEQUENCE [LARGE SCALE GENOMIC DNA]</scope>
    <source>
        <strain evidence="16">NIES 3701</strain>
    </source>
</reference>
<feature type="compositionally biased region" description="Low complexity" evidence="12">
    <location>
        <begin position="1364"/>
        <end position="1380"/>
    </location>
</feature>
<name>A0A9W7C049_9STRA</name>
<dbReference type="SUPFAM" id="SSF81296">
    <property type="entry name" value="E set domains"/>
    <property type="match status" value="1"/>
</dbReference>
<accession>A0A9W7C049</accession>
<evidence type="ECO:0000256" key="4">
    <source>
        <dbReference type="ARBA" id="ARBA00022692"/>
    </source>
</evidence>
<keyword evidence="4 11" id="KW-0812">Transmembrane</keyword>
<keyword evidence="8 11" id="KW-0406">Ion transport</keyword>
<evidence type="ECO:0000256" key="9">
    <source>
        <dbReference type="ARBA" id="ARBA00023136"/>
    </source>
</evidence>
<dbReference type="GO" id="GO:1990573">
    <property type="term" value="P:potassium ion import across plasma membrane"/>
    <property type="evidence" value="ECO:0007669"/>
    <property type="project" value="TreeGrafter"/>
</dbReference>
<feature type="region of interest" description="Disordered" evidence="12">
    <location>
        <begin position="728"/>
        <end position="751"/>
    </location>
</feature>
<dbReference type="InterPro" id="IPR013518">
    <property type="entry name" value="K_chnl_inward-rec_Kir_cyto"/>
</dbReference>
<feature type="transmembrane region" description="Helical" evidence="13">
    <location>
        <begin position="1467"/>
        <end position="1484"/>
    </location>
</feature>
<dbReference type="OrthoDB" id="195517at2759"/>
<evidence type="ECO:0000256" key="7">
    <source>
        <dbReference type="ARBA" id="ARBA00022989"/>
    </source>
</evidence>
<dbReference type="GO" id="GO:0034765">
    <property type="term" value="P:regulation of monoatomic ion transmembrane transport"/>
    <property type="evidence" value="ECO:0007669"/>
    <property type="project" value="TreeGrafter"/>
</dbReference>
<keyword evidence="7 13" id="KW-1133">Transmembrane helix</keyword>
<feature type="compositionally biased region" description="Acidic residues" evidence="12">
    <location>
        <begin position="1763"/>
        <end position="1775"/>
    </location>
</feature>